<evidence type="ECO:0000313" key="2">
    <source>
        <dbReference type="EMBL" id="KOB86632.1"/>
    </source>
</evidence>
<dbReference type="Proteomes" id="UP000054282">
    <property type="component" value="Unassembled WGS sequence"/>
</dbReference>
<reference evidence="3" key="2">
    <citation type="submission" date="2006-09" db="EMBL/GenBank/DDBJ databases">
        <title>The genome sequence of Plasmodium falciparum Dd2.</title>
        <authorList>
            <consortium name="The Broad Institute Genome Sequencing Platform"/>
            <person name="Birren B."/>
            <person name="Lander E."/>
            <person name="Galagan J."/>
            <person name="Nusbaum C."/>
            <person name="Devon K."/>
            <person name="Henn M."/>
            <person name="Jaffe D."/>
            <person name="Butler J."/>
            <person name="Alvarez P."/>
            <person name="Gnerre S."/>
            <person name="Grabherr M."/>
            <person name="Kleber M."/>
            <person name="Mauceli E."/>
            <person name="Brockman W."/>
            <person name="MacCallum I.A."/>
            <person name="Rounsley S."/>
            <person name="Young S."/>
            <person name="LaButti K."/>
            <person name="Pushparaj V."/>
            <person name="DeCaprio D."/>
            <person name="Crawford M."/>
            <person name="Koehrsen M."/>
            <person name="Engels R."/>
            <person name="Montgomery P."/>
            <person name="Pearson M."/>
            <person name="Howarth C."/>
            <person name="Larson L."/>
            <person name="Luoma S."/>
            <person name="White J."/>
            <person name="Kodira C."/>
            <person name="Zeng Q."/>
            <person name="O'Leary S."/>
            <person name="Yandava C."/>
            <person name="Alvarado L."/>
            <person name="Wirth D."/>
            <person name="Volkman S."/>
            <person name="Hartl D."/>
        </authorList>
    </citation>
    <scope>NUCLEOTIDE SEQUENCE [LARGE SCALE GENOMIC DNA]</scope>
</reference>
<sequence>VYIYIYIYIYIYLYIYIFIFLYFVSHSELSHEHFVGQSSNTHGASSVTDFNFSEEKNLKSFEGKNNNNDNYASINRLYRKKPYMKRSLINLENDLFRLEPISYIQRYYKKNINRSDIFHNQKERGSKVYSNVSSFHSFIQEEGLKNDIDELNSLISYFKDSQETLIKDDELKKNMKTDYLNNVKYIEENVTHINEIILLKDSITQRIADIDELNSLNLININDFINEKNISQEKTQNICFMKKKSVNELQTILNTSNNECAKLNFMKSDNNNNNNNNSNIINLLKTELSHLLSLKENIIKKLLNHIEQNIQNSSNKYTITYTDINNRMEDYKEEIESLEVYKHTIGNIQKEYILHLYENDKNALAVHNTSMQILQYKDAIQNIKNKISDDIKILKKYKEMNQDLLNYYEILDKKLKDNTYINKKCILLL</sequence>
<dbReference type="PANTHER" id="PTHR13270:SF14">
    <property type="entry name" value="SEX DETERMINATION AND DOSAGE COMPENSATION PROTEIN SDC-2"/>
    <property type="match status" value="1"/>
</dbReference>
<feature type="transmembrane region" description="Helical" evidence="1">
    <location>
        <begin position="6"/>
        <end position="24"/>
    </location>
</feature>
<keyword evidence="1" id="KW-1133">Transmembrane helix</keyword>
<gene>
    <name evidence="2" type="ORF">PFDG_02349</name>
</gene>
<proteinExistence type="predicted"/>
<protein>
    <submittedName>
        <fullName evidence="2">Uncharacterized protein</fullName>
    </submittedName>
</protein>
<evidence type="ECO:0000313" key="3">
    <source>
        <dbReference type="Proteomes" id="UP000054282"/>
    </source>
</evidence>
<dbReference type="PANTHER" id="PTHR13270">
    <property type="entry name" value="PROTEIN C20ORF116-RELATED"/>
    <property type="match status" value="1"/>
</dbReference>
<feature type="non-terminal residue" evidence="2">
    <location>
        <position position="1"/>
    </location>
</feature>
<evidence type="ECO:0000256" key="1">
    <source>
        <dbReference type="SAM" id="Phobius"/>
    </source>
</evidence>
<dbReference type="EMBL" id="DS016336">
    <property type="protein sequence ID" value="KOB86632.1"/>
    <property type="molecule type" value="Genomic_DNA"/>
</dbReference>
<dbReference type="KEGG" id="pfd:PFDG_02349"/>
<reference evidence="3" key="1">
    <citation type="submission" date="2006-09" db="EMBL/GenBank/DDBJ databases">
        <title>Annotation of Plasmodium falciparum Dd2.</title>
        <authorList>
            <consortium name="The Broad Institute Genome Sequencing Platform"/>
            <person name="Volkman S.K."/>
            <person name="Neafsey D.E."/>
            <person name="Dash A.P."/>
            <person name="Chitnis C.E."/>
            <person name="Hartl D.L."/>
            <person name="Young S.K."/>
            <person name="Zeng Q."/>
            <person name="Koehrsen M."/>
            <person name="Alvarado L."/>
            <person name="Berlin A."/>
            <person name="Borenstein D."/>
            <person name="Chapman S.B."/>
            <person name="Chen Z."/>
            <person name="Engels R."/>
            <person name="Freedman E."/>
            <person name="Gellesch M."/>
            <person name="Goldberg J."/>
            <person name="Griggs A."/>
            <person name="Gujja S."/>
            <person name="Heilman E.R."/>
            <person name="Heiman D.I."/>
            <person name="Howarth C."/>
            <person name="Jen D."/>
            <person name="Larson L."/>
            <person name="Mehta T."/>
            <person name="Neiman D."/>
            <person name="Park D."/>
            <person name="Pearson M."/>
            <person name="Roberts A."/>
            <person name="Saif S."/>
            <person name="Shea T."/>
            <person name="Shenoy N."/>
            <person name="Sisk P."/>
            <person name="Stolte C."/>
            <person name="Sykes S."/>
            <person name="Walk T."/>
            <person name="White J."/>
            <person name="Yandava C."/>
            <person name="Haas B."/>
            <person name="Henn M.R."/>
            <person name="Nusbaum C."/>
            <person name="Birren B."/>
        </authorList>
    </citation>
    <scope>NUCLEOTIDE SEQUENCE [LARGE SCALE GENOMIC DNA]</scope>
</reference>
<keyword evidence="1" id="KW-0472">Membrane</keyword>
<keyword evidence="1" id="KW-0812">Transmembrane</keyword>
<dbReference type="AlphaFoldDB" id="A0A0L7M191"/>
<accession>A0A0L7M191</accession>
<name>A0A0L7M191_PLAF4</name>
<organism evidence="2 3">
    <name type="scientific">Plasmodium falciparum (isolate Dd2)</name>
    <dbReference type="NCBI Taxonomy" id="57267"/>
    <lineage>
        <taxon>Eukaryota</taxon>
        <taxon>Sar</taxon>
        <taxon>Alveolata</taxon>
        <taxon>Apicomplexa</taxon>
        <taxon>Aconoidasida</taxon>
        <taxon>Haemosporida</taxon>
        <taxon>Plasmodiidae</taxon>
        <taxon>Plasmodium</taxon>
        <taxon>Plasmodium (Laverania)</taxon>
    </lineage>
</organism>